<dbReference type="Proteomes" id="UP000245921">
    <property type="component" value="Unassembled WGS sequence"/>
</dbReference>
<comment type="caution">
    <text evidence="6">The sequence shown here is derived from an EMBL/GenBank/DDBJ whole genome shotgun (WGS) entry which is preliminary data.</text>
</comment>
<feature type="transmembrane region" description="Helical" evidence="5">
    <location>
        <begin position="262"/>
        <end position="280"/>
    </location>
</feature>
<evidence type="ECO:0000256" key="5">
    <source>
        <dbReference type="RuleBase" id="RU363041"/>
    </source>
</evidence>
<feature type="transmembrane region" description="Helical" evidence="5">
    <location>
        <begin position="106"/>
        <end position="125"/>
    </location>
</feature>
<accession>A0AA45HIH7</accession>
<dbReference type="Pfam" id="PF01925">
    <property type="entry name" value="TauE"/>
    <property type="match status" value="2"/>
</dbReference>
<feature type="transmembrane region" description="Helical" evidence="5">
    <location>
        <begin position="6"/>
        <end position="25"/>
    </location>
</feature>
<evidence type="ECO:0000313" key="7">
    <source>
        <dbReference type="Proteomes" id="UP000245921"/>
    </source>
</evidence>
<evidence type="ECO:0000256" key="3">
    <source>
        <dbReference type="ARBA" id="ARBA00022989"/>
    </source>
</evidence>
<dbReference type="AlphaFoldDB" id="A0AA45HIH7"/>
<organism evidence="6 7">
    <name type="scientific">Oceanotoga teriensis</name>
    <dbReference type="NCBI Taxonomy" id="515440"/>
    <lineage>
        <taxon>Bacteria</taxon>
        <taxon>Thermotogati</taxon>
        <taxon>Thermotogota</taxon>
        <taxon>Thermotogae</taxon>
        <taxon>Petrotogales</taxon>
        <taxon>Petrotogaceae</taxon>
        <taxon>Oceanotoga</taxon>
    </lineage>
</organism>
<feature type="transmembrane region" description="Helical" evidence="5">
    <location>
        <begin position="206"/>
        <end position="224"/>
    </location>
</feature>
<dbReference type="PANTHER" id="PTHR43483">
    <property type="entry name" value="MEMBRANE TRANSPORTER PROTEIN HI_0806-RELATED"/>
    <property type="match status" value="1"/>
</dbReference>
<keyword evidence="7" id="KW-1185">Reference proteome</keyword>
<evidence type="ECO:0000256" key="1">
    <source>
        <dbReference type="ARBA" id="ARBA00004141"/>
    </source>
</evidence>
<keyword evidence="5" id="KW-1003">Cell membrane</keyword>
<reference evidence="6 7" key="1">
    <citation type="submission" date="2018-05" db="EMBL/GenBank/DDBJ databases">
        <title>Genomic Encyclopedia of Type Strains, Phase IV (KMG-IV): sequencing the most valuable type-strain genomes for metagenomic binning, comparative biology and taxonomic classification.</title>
        <authorList>
            <person name="Goeker M."/>
        </authorList>
    </citation>
    <scope>NUCLEOTIDE SEQUENCE [LARGE SCALE GENOMIC DNA]</scope>
    <source>
        <strain evidence="6 7">DSM 24906</strain>
    </source>
</reference>
<dbReference type="InterPro" id="IPR002781">
    <property type="entry name" value="TM_pro_TauE-like"/>
</dbReference>
<feature type="transmembrane region" description="Helical" evidence="5">
    <location>
        <begin position="79"/>
        <end position="99"/>
    </location>
</feature>
<dbReference type="PANTHER" id="PTHR43483:SF3">
    <property type="entry name" value="MEMBRANE TRANSPORTER PROTEIN HI_0806-RELATED"/>
    <property type="match status" value="1"/>
</dbReference>
<feature type="transmembrane region" description="Helical" evidence="5">
    <location>
        <begin position="169"/>
        <end position="200"/>
    </location>
</feature>
<dbReference type="EMBL" id="QGGI01000008">
    <property type="protein sequence ID" value="PWJ93194.1"/>
    <property type="molecule type" value="Genomic_DNA"/>
</dbReference>
<evidence type="ECO:0000256" key="2">
    <source>
        <dbReference type="ARBA" id="ARBA00022692"/>
    </source>
</evidence>
<proteinExistence type="inferred from homology"/>
<feature type="transmembrane region" description="Helical" evidence="5">
    <location>
        <begin position="131"/>
        <end position="149"/>
    </location>
</feature>
<feature type="transmembrane region" description="Helical" evidence="5">
    <location>
        <begin position="236"/>
        <end position="256"/>
    </location>
</feature>
<protein>
    <recommendedName>
        <fullName evidence="5">Probable membrane transporter protein</fullName>
    </recommendedName>
</protein>
<keyword evidence="3 5" id="KW-1133">Transmembrane helix</keyword>
<dbReference type="GO" id="GO:0005886">
    <property type="term" value="C:plasma membrane"/>
    <property type="evidence" value="ECO:0007669"/>
    <property type="project" value="UniProtKB-SubCell"/>
</dbReference>
<gene>
    <name evidence="6" type="ORF">C7380_10823</name>
</gene>
<keyword evidence="4 5" id="KW-0472">Membrane</keyword>
<dbReference type="RefSeq" id="WP_109604725.1">
    <property type="nucleotide sequence ID" value="NZ_JAMHJO010000022.1"/>
</dbReference>
<name>A0AA45HIH7_9BACT</name>
<comment type="similarity">
    <text evidence="5">Belongs to the 4-toluene sulfonate uptake permease (TSUP) (TC 2.A.102) family.</text>
</comment>
<feature type="transmembrane region" description="Helical" evidence="5">
    <location>
        <begin position="37"/>
        <end position="59"/>
    </location>
</feature>
<keyword evidence="2 5" id="KW-0812">Transmembrane</keyword>
<comment type="subcellular location">
    <subcellularLocation>
        <location evidence="5">Cell membrane</location>
        <topology evidence="5">Multi-pass membrane protein</topology>
    </subcellularLocation>
    <subcellularLocation>
        <location evidence="1">Membrane</location>
        <topology evidence="1">Multi-pass membrane protein</topology>
    </subcellularLocation>
</comment>
<evidence type="ECO:0000313" key="6">
    <source>
        <dbReference type="EMBL" id="PWJ93194.1"/>
    </source>
</evidence>
<sequence length="296" mass="31713">MVQIIWILLIIMLISYTFYLIRDVVKNKTKLESETSWIKTGIIGFFVNFIDALGIGAFAPQTALLKFTKQTKDKHIPGSMNAANAIAVLIESIIFIKVIDVEPITLVVMLATATFGAIIGAGIVSKLEERTIQIVMGFALFATGFIMIAGKVGWMPSGGSAIGISGMKLVIAGVVNFILGALMTVGVGLFAPCMALVYFLGMSPKVAFPIMMGSCAFLMPPASVKFIKEEAINRKATLAMGLAGGVGVLIAALIVKELPLDIVQWLVVGIVFYTGITMLMSAKKNKKCQVVEKIEV</sequence>
<evidence type="ECO:0000256" key="4">
    <source>
        <dbReference type="ARBA" id="ARBA00023136"/>
    </source>
</evidence>